<reference evidence="4 5" key="1">
    <citation type="submission" date="2024-03" db="EMBL/GenBank/DDBJ databases">
        <title>Chitinophaga caseinilytica sp. nov., a casein hydrolysing bacterium isolated from forest soil.</title>
        <authorList>
            <person name="Lee D.S."/>
            <person name="Han D.M."/>
            <person name="Baek J.H."/>
            <person name="Choi D.G."/>
            <person name="Jeon J.H."/>
            <person name="Jeon C.O."/>
        </authorList>
    </citation>
    <scope>NUCLEOTIDE SEQUENCE [LARGE SCALE GENOMIC DNA]</scope>
    <source>
        <strain evidence="4 5">KACC 19118</strain>
    </source>
</reference>
<dbReference type="EMBL" id="CP150096">
    <property type="protein sequence ID" value="WZN44998.1"/>
    <property type="molecule type" value="Genomic_DNA"/>
</dbReference>
<evidence type="ECO:0000313" key="5">
    <source>
        <dbReference type="Proteomes" id="UP001449657"/>
    </source>
</evidence>
<feature type="domain" description="N-acetyltransferase" evidence="3">
    <location>
        <begin position="4"/>
        <end position="175"/>
    </location>
</feature>
<organism evidence="4 5">
    <name type="scientific">Chitinophaga caseinilytica</name>
    <dbReference type="NCBI Taxonomy" id="2267521"/>
    <lineage>
        <taxon>Bacteria</taxon>
        <taxon>Pseudomonadati</taxon>
        <taxon>Bacteroidota</taxon>
        <taxon>Chitinophagia</taxon>
        <taxon>Chitinophagales</taxon>
        <taxon>Chitinophagaceae</taxon>
        <taxon>Chitinophaga</taxon>
    </lineage>
</organism>
<dbReference type="RefSeq" id="WP_341839757.1">
    <property type="nucleotide sequence ID" value="NZ_CP149792.1"/>
</dbReference>
<dbReference type="PROSITE" id="PS51186">
    <property type="entry name" value="GNAT"/>
    <property type="match status" value="1"/>
</dbReference>
<dbReference type="InterPro" id="IPR016181">
    <property type="entry name" value="Acyl_CoA_acyltransferase"/>
</dbReference>
<name>A0ABZ2YYP7_9BACT</name>
<sequence>MTDTYIRRAMEADLPALAALEHQTFADAFREHYPPVDFETFLRDHKSPAAVEKAFRQEGTEYYVTTDDHQLTGFIQLNFNKQPDNGTLLPEPACEIEKIYVARAGQNRGLGQQLLRFAEKTARERNVRTLWLGVWEHNPRARALYEREGFSAFGEHAFVVGSRRDRDLLLGKVLPSIG</sequence>
<dbReference type="Proteomes" id="UP001449657">
    <property type="component" value="Chromosome"/>
</dbReference>
<evidence type="ECO:0000256" key="1">
    <source>
        <dbReference type="ARBA" id="ARBA00022679"/>
    </source>
</evidence>
<dbReference type="Gene3D" id="3.40.630.30">
    <property type="match status" value="1"/>
</dbReference>
<dbReference type="SUPFAM" id="SSF55729">
    <property type="entry name" value="Acyl-CoA N-acyltransferases (Nat)"/>
    <property type="match status" value="1"/>
</dbReference>
<evidence type="ECO:0000259" key="3">
    <source>
        <dbReference type="PROSITE" id="PS51186"/>
    </source>
</evidence>
<evidence type="ECO:0000313" key="4">
    <source>
        <dbReference type="EMBL" id="WZN44998.1"/>
    </source>
</evidence>
<keyword evidence="2" id="KW-0012">Acyltransferase</keyword>
<evidence type="ECO:0000256" key="2">
    <source>
        <dbReference type="ARBA" id="ARBA00023315"/>
    </source>
</evidence>
<dbReference type="Pfam" id="PF00583">
    <property type="entry name" value="Acetyltransf_1"/>
    <property type="match status" value="1"/>
</dbReference>
<dbReference type="InterPro" id="IPR000182">
    <property type="entry name" value="GNAT_dom"/>
</dbReference>
<dbReference type="InterPro" id="IPR050832">
    <property type="entry name" value="Bact_Acetyltransf"/>
</dbReference>
<keyword evidence="5" id="KW-1185">Reference proteome</keyword>
<accession>A0ABZ2YYP7</accession>
<dbReference type="PANTHER" id="PTHR43877">
    <property type="entry name" value="AMINOALKYLPHOSPHONATE N-ACETYLTRANSFERASE-RELATED-RELATED"/>
    <property type="match status" value="1"/>
</dbReference>
<protein>
    <submittedName>
        <fullName evidence="4">GNAT family N-acetyltransferase</fullName>
    </submittedName>
</protein>
<proteinExistence type="predicted"/>
<dbReference type="CDD" id="cd04301">
    <property type="entry name" value="NAT_SF"/>
    <property type="match status" value="1"/>
</dbReference>
<dbReference type="PANTHER" id="PTHR43877:SF2">
    <property type="entry name" value="AMINOALKYLPHOSPHONATE N-ACETYLTRANSFERASE-RELATED"/>
    <property type="match status" value="1"/>
</dbReference>
<gene>
    <name evidence="4" type="ORF">WJU22_19055</name>
</gene>
<keyword evidence="1" id="KW-0808">Transferase</keyword>